<dbReference type="PROSITE" id="PS51257">
    <property type="entry name" value="PROKAR_LIPOPROTEIN"/>
    <property type="match status" value="1"/>
</dbReference>
<dbReference type="InterPro" id="IPR005899">
    <property type="entry name" value="Na_pump_deCOase"/>
</dbReference>
<evidence type="ECO:0000256" key="3">
    <source>
        <dbReference type="ARBA" id="ARBA00022692"/>
    </source>
</evidence>
<organism evidence="10 11">
    <name type="scientific">[Ruminococcus] lactaris</name>
    <dbReference type="NCBI Taxonomy" id="46228"/>
    <lineage>
        <taxon>Bacteria</taxon>
        <taxon>Bacillati</taxon>
        <taxon>Bacillota</taxon>
        <taxon>Clostridia</taxon>
        <taxon>Lachnospirales</taxon>
        <taxon>Lachnospiraceae</taxon>
        <taxon>Mediterraneibacter</taxon>
    </lineage>
</organism>
<accession>A0A3E4LJJ1</accession>
<evidence type="ECO:0000313" key="11">
    <source>
        <dbReference type="Proteomes" id="UP000260793"/>
    </source>
</evidence>
<evidence type="ECO:0000256" key="8">
    <source>
        <dbReference type="SAM" id="SignalP"/>
    </source>
</evidence>
<keyword evidence="8" id="KW-0732">Signal</keyword>
<evidence type="ECO:0000256" key="5">
    <source>
        <dbReference type="ARBA" id="ARBA00023136"/>
    </source>
</evidence>
<evidence type="ECO:0000256" key="4">
    <source>
        <dbReference type="ARBA" id="ARBA00022989"/>
    </source>
</evidence>
<dbReference type="GO" id="GO:0015081">
    <property type="term" value="F:sodium ion transmembrane transporter activity"/>
    <property type="evidence" value="ECO:0007669"/>
    <property type="project" value="InterPro"/>
</dbReference>
<proteinExistence type="predicted"/>
<keyword evidence="3 7" id="KW-0812">Transmembrane</keyword>
<keyword evidence="2" id="KW-1003">Cell membrane</keyword>
<comment type="subcellular location">
    <subcellularLocation>
        <location evidence="1">Cell membrane</location>
    </subcellularLocation>
</comment>
<dbReference type="Proteomes" id="UP000260793">
    <property type="component" value="Unassembled WGS sequence"/>
</dbReference>
<reference evidence="10 11" key="1">
    <citation type="submission" date="2018-08" db="EMBL/GenBank/DDBJ databases">
        <title>A genome reference for cultivated species of the human gut microbiota.</title>
        <authorList>
            <person name="Zou Y."/>
            <person name="Xue W."/>
            <person name="Luo G."/>
        </authorList>
    </citation>
    <scope>NUCLEOTIDE SEQUENCE [LARGE SCALE GENOMIC DNA]</scope>
    <source>
        <strain evidence="10 11">TF11-7</strain>
    </source>
</reference>
<name>A0A3E4LJJ1_9FIRM</name>
<feature type="transmembrane region" description="Helical" evidence="7">
    <location>
        <begin position="160"/>
        <end position="183"/>
    </location>
</feature>
<keyword evidence="4 7" id="KW-1133">Transmembrane helix</keyword>
<evidence type="ECO:0000313" key="10">
    <source>
        <dbReference type="EMBL" id="RGK37526.1"/>
    </source>
</evidence>
<dbReference type="GO" id="GO:0036376">
    <property type="term" value="P:sodium ion export across plasma membrane"/>
    <property type="evidence" value="ECO:0007669"/>
    <property type="project" value="InterPro"/>
</dbReference>
<feature type="chain" id="PRO_5039223940" evidence="8">
    <location>
        <begin position="23"/>
        <end position="259"/>
    </location>
</feature>
<feature type="domain" description="DUF3887" evidence="9">
    <location>
        <begin position="74"/>
        <end position="139"/>
    </location>
</feature>
<dbReference type="Pfam" id="PF13026">
    <property type="entry name" value="DUF3887"/>
    <property type="match status" value="1"/>
</dbReference>
<gene>
    <name evidence="10" type="ORF">DXD17_12130</name>
</gene>
<evidence type="ECO:0000259" key="9">
    <source>
        <dbReference type="Pfam" id="PF13026"/>
    </source>
</evidence>
<feature type="signal peptide" evidence="8">
    <location>
        <begin position="1"/>
        <end position="22"/>
    </location>
</feature>
<dbReference type="AlphaFoldDB" id="A0A3E4LJJ1"/>
<evidence type="ECO:0000256" key="7">
    <source>
        <dbReference type="SAM" id="Phobius"/>
    </source>
</evidence>
<sequence>MKKKISLLGLILILVLSFTGCGKSETTEYDQTTMEQYADTIISAFSSMSEEDMDYYENLRDLNLDITLLQAQLPIDGSDFLTMIESWKASQEECGAYIEHGDWTMKISHDGATLSSEGKFEDRDAEIAFTFNEKSDMESMTVSAHYTTGEILKKAGLNTILGMGTVFVVLIFISFIIYLLGFIPKLQKKLSGKGKAAEEKKETPVQAAPAPAVSAPQAAGTDDGELAAVIAAAIAASEGTSTDGFVVRSIKRRKSNKWN</sequence>
<dbReference type="NCBIfam" id="TIGR01195">
    <property type="entry name" value="oadG_fam"/>
    <property type="match status" value="1"/>
</dbReference>
<dbReference type="Pfam" id="PF04277">
    <property type="entry name" value="OAD_gamma"/>
    <property type="match status" value="1"/>
</dbReference>
<dbReference type="GO" id="GO:0005886">
    <property type="term" value="C:plasma membrane"/>
    <property type="evidence" value="ECO:0007669"/>
    <property type="project" value="UniProtKB-SubCell"/>
</dbReference>
<comment type="caution">
    <text evidence="10">The sequence shown here is derived from an EMBL/GenBank/DDBJ whole genome shotgun (WGS) entry which is preliminary data.</text>
</comment>
<dbReference type="InterPro" id="IPR024981">
    <property type="entry name" value="DUF3887"/>
</dbReference>
<feature type="region of interest" description="Disordered" evidence="6">
    <location>
        <begin position="197"/>
        <end position="219"/>
    </location>
</feature>
<evidence type="ECO:0000256" key="2">
    <source>
        <dbReference type="ARBA" id="ARBA00022475"/>
    </source>
</evidence>
<keyword evidence="5 7" id="KW-0472">Membrane</keyword>
<dbReference type="RefSeq" id="WP_117688568.1">
    <property type="nucleotide sequence ID" value="NZ_QSQN01000037.1"/>
</dbReference>
<protein>
    <submittedName>
        <fullName evidence="10">DUF3887 domain-containing protein</fullName>
    </submittedName>
</protein>
<evidence type="ECO:0000256" key="6">
    <source>
        <dbReference type="SAM" id="MobiDB-lite"/>
    </source>
</evidence>
<evidence type="ECO:0000256" key="1">
    <source>
        <dbReference type="ARBA" id="ARBA00004236"/>
    </source>
</evidence>
<feature type="compositionally biased region" description="Low complexity" evidence="6">
    <location>
        <begin position="204"/>
        <end position="219"/>
    </location>
</feature>
<dbReference type="EMBL" id="QSQN01000037">
    <property type="protein sequence ID" value="RGK37526.1"/>
    <property type="molecule type" value="Genomic_DNA"/>
</dbReference>